<gene>
    <name evidence="2" type="ORF">C0Q70_17163</name>
</gene>
<organism evidence="2 3">
    <name type="scientific">Pomacea canaliculata</name>
    <name type="common">Golden apple snail</name>
    <dbReference type="NCBI Taxonomy" id="400727"/>
    <lineage>
        <taxon>Eukaryota</taxon>
        <taxon>Metazoa</taxon>
        <taxon>Spiralia</taxon>
        <taxon>Lophotrochozoa</taxon>
        <taxon>Mollusca</taxon>
        <taxon>Gastropoda</taxon>
        <taxon>Caenogastropoda</taxon>
        <taxon>Architaenioglossa</taxon>
        <taxon>Ampullarioidea</taxon>
        <taxon>Ampullariidae</taxon>
        <taxon>Pomacea</taxon>
    </lineage>
</organism>
<feature type="region of interest" description="Disordered" evidence="1">
    <location>
        <begin position="1"/>
        <end position="141"/>
    </location>
</feature>
<evidence type="ECO:0000313" key="3">
    <source>
        <dbReference type="Proteomes" id="UP000245119"/>
    </source>
</evidence>
<comment type="caution">
    <text evidence="2">The sequence shown here is derived from an EMBL/GenBank/DDBJ whole genome shotgun (WGS) entry which is preliminary data.</text>
</comment>
<sequence length="163" mass="17125">MASVNDLSHVLPANSAEVWARGPIVGPNERRGERLSPAVTAHKRSITWSPERNLPSGGAVSTPRGAPPGDSSAHSQPCMRLGVDLQSLSSPDSPLDSPEESPIHPSNSLDHASVTLSHNGTSDGSLPPSSSVGSGSYDNPSMWVTYPSLGSEYKLSASYFVHR</sequence>
<feature type="compositionally biased region" description="Polar residues" evidence="1">
    <location>
        <begin position="104"/>
        <end position="121"/>
    </location>
</feature>
<keyword evidence="3" id="KW-1185">Reference proteome</keyword>
<protein>
    <submittedName>
        <fullName evidence="2">Uncharacterized protein</fullName>
    </submittedName>
</protein>
<evidence type="ECO:0000256" key="1">
    <source>
        <dbReference type="SAM" id="MobiDB-lite"/>
    </source>
</evidence>
<dbReference type="AlphaFoldDB" id="A0A2T7NRV5"/>
<name>A0A2T7NRV5_POMCA</name>
<reference evidence="2 3" key="1">
    <citation type="submission" date="2018-04" db="EMBL/GenBank/DDBJ databases">
        <title>The genome of golden apple snail Pomacea canaliculata provides insight into stress tolerance and invasive adaptation.</title>
        <authorList>
            <person name="Liu C."/>
            <person name="Liu B."/>
            <person name="Ren Y."/>
            <person name="Zhang Y."/>
            <person name="Wang H."/>
            <person name="Li S."/>
            <person name="Jiang F."/>
            <person name="Yin L."/>
            <person name="Zhang G."/>
            <person name="Qian W."/>
            <person name="Fan W."/>
        </authorList>
    </citation>
    <scope>NUCLEOTIDE SEQUENCE [LARGE SCALE GENOMIC DNA]</scope>
    <source>
        <strain evidence="2">SZHN2017</strain>
        <tissue evidence="2">Muscle</tissue>
    </source>
</reference>
<proteinExistence type="predicted"/>
<feature type="compositionally biased region" description="Low complexity" evidence="1">
    <location>
        <begin position="87"/>
        <end position="96"/>
    </location>
</feature>
<dbReference type="Proteomes" id="UP000245119">
    <property type="component" value="Linkage Group LG10"/>
</dbReference>
<dbReference type="EMBL" id="PZQS01000010">
    <property type="protein sequence ID" value="PVD23888.1"/>
    <property type="molecule type" value="Genomic_DNA"/>
</dbReference>
<evidence type="ECO:0000313" key="2">
    <source>
        <dbReference type="EMBL" id="PVD23888.1"/>
    </source>
</evidence>
<accession>A0A2T7NRV5</accession>
<feature type="compositionally biased region" description="Low complexity" evidence="1">
    <location>
        <begin position="122"/>
        <end position="141"/>
    </location>
</feature>